<keyword evidence="1" id="KW-1133">Transmembrane helix</keyword>
<keyword evidence="1" id="KW-0472">Membrane</keyword>
<feature type="transmembrane region" description="Helical" evidence="1">
    <location>
        <begin position="470"/>
        <end position="486"/>
    </location>
</feature>
<gene>
    <name evidence="3" type="ORF">TELCIR_06924</name>
</gene>
<evidence type="ECO:0000313" key="3">
    <source>
        <dbReference type="EMBL" id="PIO71184.1"/>
    </source>
</evidence>
<sequence>MDILHHFVRYVWKYSIFSYVEPDVAALKSDLQDGWDPSDQRESLFSEEDEFDEEDMQIMGSLFTQFLADSETQLILDMDFFKHFFNYAEAYRYGIEEGNLDLMRYAVKFVDKLKEFDVSSLLDAMGKVPSGITAGNNLWVGSWHTCRKIHVIKNNQGSKANSSAEEDDDGRCFTLVPMLNFGVCMPDSCTDYDVTRMITFAVRLAESAAGREAVCNVNVECRHESKENAMSSSWMSMAALYFLTFTVIMMVFGTLYDLFIHQQELDVLPALERKTDHLFIRIILSYSVYTNGLEILRTSKKDGEVNCLHGVRVLSMCWIILGHTYYYIGTSLTLDNLIPTLINFPQYFYTQMIVQATLAVDSFFLLSGLLASYLFFKKLLKDKVIRNPRNPLMWLMIYVKRYTRLTPTYAVIMLFDVTLFTYVSSGPFWRPIERQGCRIAWWTNFIYMNNFLLQDKECCMGWTWYMANDIQLHYVVAPILFIAFAANIRWGMLAAGLMMAGSSIIQLWIVLENDYPPAPILTAKLQIIKTLDAYWKDVYVRPYVRCGPFIVGVMVGYLLNYLTLNQKDTVVKIPKKWVLIGWTCSTVLGLYSVFGLYDYARTGDISQFWRALYVVAGRHSYALALGWVTFACATKNGAGLEYSILNFRINCTTSMKEPATDEHFKA</sequence>
<feature type="transmembrane region" description="Helical" evidence="1">
    <location>
        <begin position="576"/>
        <end position="597"/>
    </location>
</feature>
<dbReference type="Proteomes" id="UP000230423">
    <property type="component" value="Unassembled WGS sequence"/>
</dbReference>
<dbReference type="InterPro" id="IPR052728">
    <property type="entry name" value="O2_lipid_transport_reg"/>
</dbReference>
<feature type="transmembrane region" description="Helical" evidence="1">
    <location>
        <begin position="238"/>
        <end position="258"/>
    </location>
</feature>
<feature type="domain" description="Nose resistant-to-fluoxetine protein N-terminal" evidence="2">
    <location>
        <begin position="96"/>
        <end position="217"/>
    </location>
</feature>
<accession>A0A2G9ULP8</accession>
<feature type="transmembrane region" description="Helical" evidence="1">
    <location>
        <begin position="278"/>
        <end position="296"/>
    </location>
</feature>
<name>A0A2G9ULP8_TELCI</name>
<feature type="transmembrane region" description="Helical" evidence="1">
    <location>
        <begin position="402"/>
        <end position="423"/>
    </location>
</feature>
<dbReference type="PANTHER" id="PTHR11161:SF65">
    <property type="entry name" value="NOSE RESISTANT TO FLUOXETINE PROTEIN 6"/>
    <property type="match status" value="1"/>
</dbReference>
<evidence type="ECO:0000313" key="4">
    <source>
        <dbReference type="Proteomes" id="UP000230423"/>
    </source>
</evidence>
<feature type="transmembrane region" description="Helical" evidence="1">
    <location>
        <begin position="308"/>
        <end position="328"/>
    </location>
</feature>
<protein>
    <recommendedName>
        <fullName evidence="2">Nose resistant-to-fluoxetine protein N-terminal domain-containing protein</fullName>
    </recommendedName>
</protein>
<feature type="transmembrane region" description="Helical" evidence="1">
    <location>
        <begin position="348"/>
        <end position="376"/>
    </location>
</feature>
<keyword evidence="1" id="KW-0812">Transmembrane</keyword>
<dbReference type="AlphaFoldDB" id="A0A2G9ULP8"/>
<organism evidence="3 4">
    <name type="scientific">Teladorsagia circumcincta</name>
    <name type="common">Brown stomach worm</name>
    <name type="synonym">Ostertagia circumcincta</name>
    <dbReference type="NCBI Taxonomy" id="45464"/>
    <lineage>
        <taxon>Eukaryota</taxon>
        <taxon>Metazoa</taxon>
        <taxon>Ecdysozoa</taxon>
        <taxon>Nematoda</taxon>
        <taxon>Chromadorea</taxon>
        <taxon>Rhabditida</taxon>
        <taxon>Rhabditina</taxon>
        <taxon>Rhabditomorpha</taxon>
        <taxon>Strongyloidea</taxon>
        <taxon>Trichostrongylidae</taxon>
        <taxon>Teladorsagia</taxon>
    </lineage>
</organism>
<dbReference type="Pfam" id="PF20146">
    <property type="entry name" value="NRF"/>
    <property type="match status" value="1"/>
</dbReference>
<dbReference type="EMBL" id="KZ346027">
    <property type="protein sequence ID" value="PIO71184.1"/>
    <property type="molecule type" value="Genomic_DNA"/>
</dbReference>
<reference evidence="3 4" key="1">
    <citation type="submission" date="2015-09" db="EMBL/GenBank/DDBJ databases">
        <title>Draft genome of the parasitic nematode Teladorsagia circumcincta isolate WARC Sus (inbred).</title>
        <authorList>
            <person name="Mitreva M."/>
        </authorList>
    </citation>
    <scope>NUCLEOTIDE SEQUENCE [LARGE SCALE GENOMIC DNA]</scope>
    <source>
        <strain evidence="3 4">S</strain>
    </source>
</reference>
<dbReference type="PANTHER" id="PTHR11161">
    <property type="entry name" value="O-ACYLTRANSFERASE"/>
    <property type="match status" value="1"/>
</dbReference>
<dbReference type="InterPro" id="IPR006621">
    <property type="entry name" value="Nose-resist-to-fluoxetine_N"/>
</dbReference>
<evidence type="ECO:0000256" key="1">
    <source>
        <dbReference type="SAM" id="Phobius"/>
    </source>
</evidence>
<feature type="transmembrane region" description="Helical" evidence="1">
    <location>
        <begin position="542"/>
        <end position="564"/>
    </location>
</feature>
<feature type="transmembrane region" description="Helical" evidence="1">
    <location>
        <begin position="493"/>
        <end position="511"/>
    </location>
</feature>
<proteinExistence type="predicted"/>
<dbReference type="SMART" id="SM00703">
    <property type="entry name" value="NRF"/>
    <property type="match status" value="1"/>
</dbReference>
<keyword evidence="4" id="KW-1185">Reference proteome</keyword>
<evidence type="ECO:0000259" key="2">
    <source>
        <dbReference type="SMART" id="SM00703"/>
    </source>
</evidence>
<dbReference type="OrthoDB" id="118951at2759"/>